<gene>
    <name evidence="1" type="ORF">CODIS_40780</name>
</gene>
<dbReference type="EMBL" id="MARB01000039">
    <property type="protein sequence ID" value="ODJ85699.1"/>
    <property type="molecule type" value="Genomic_DNA"/>
</dbReference>
<dbReference type="OrthoDB" id="9776279at2"/>
<dbReference type="Proteomes" id="UP000094769">
    <property type="component" value="Unassembled WGS sequence"/>
</dbReference>
<dbReference type="Gene3D" id="3.40.50.1820">
    <property type="entry name" value="alpha/beta hydrolase"/>
    <property type="match status" value="1"/>
</dbReference>
<keyword evidence="2" id="KW-1185">Reference proteome</keyword>
<reference evidence="1 2" key="1">
    <citation type="submission" date="2016-06" db="EMBL/GenBank/DDBJ databases">
        <title>Genome sequence of endosymbiont of Candidatus Endolucinida thiodiazotropha.</title>
        <authorList>
            <person name="Poehlein A."/>
            <person name="Koenig S."/>
            <person name="Heiden S.E."/>
            <person name="Thuermer A."/>
            <person name="Voget S."/>
            <person name="Daniel R."/>
            <person name="Markert S."/>
            <person name="Gros O."/>
            <person name="Schweder T."/>
        </authorList>
    </citation>
    <scope>NUCLEOTIDE SEQUENCE [LARGE SCALE GENOMIC DNA]</scope>
    <source>
        <strain evidence="1 2">COS</strain>
    </source>
</reference>
<dbReference type="InterPro" id="IPR022529">
    <property type="entry name" value="DUF3530"/>
</dbReference>
<dbReference type="SUPFAM" id="SSF53474">
    <property type="entry name" value="alpha/beta-Hydrolases"/>
    <property type="match status" value="1"/>
</dbReference>
<dbReference type="InterPro" id="IPR029058">
    <property type="entry name" value="AB_hydrolase_fold"/>
</dbReference>
<comment type="caution">
    <text evidence="1">The sequence shown here is derived from an EMBL/GenBank/DDBJ whole genome shotgun (WGS) entry which is preliminary data.</text>
</comment>
<name>A0A7Z0VIA2_9GAMM</name>
<dbReference type="Pfam" id="PF12048">
    <property type="entry name" value="DUF3530"/>
    <property type="match status" value="2"/>
</dbReference>
<dbReference type="GO" id="GO:0016787">
    <property type="term" value="F:hydrolase activity"/>
    <property type="evidence" value="ECO:0007669"/>
    <property type="project" value="UniProtKB-KW"/>
</dbReference>
<keyword evidence="1" id="KW-0378">Hydrolase</keyword>
<dbReference type="AlphaFoldDB" id="A0A7Z0VIA2"/>
<sequence>MNRYLCTTKLRRRRITPVSIYQLFLLLLIGTAEISLAANLSREQRVSEALEAALSEGSPVWLEAESVRFLAIHRETSAVKRLGSAVLLHDSGSHADWHEVINPLRRHLAERGWDTLSIQTPITDDPSDPATIQSLIELSLPRIQAAIDFLTEQQTDETVLIGHGLGAGMAMKFVAQPGNRIGAIAAIGVAMSAYDEQDPAFLAIKGAETAILDLYGSRDHPSVVDSAPLRRAIAIRNGRKKYRQVEVSGADHFFSGMQEELGYRIAAWLRQAVRQ</sequence>
<evidence type="ECO:0000313" key="1">
    <source>
        <dbReference type="EMBL" id="ODJ85699.1"/>
    </source>
</evidence>
<accession>A0A7Z0VIA2</accession>
<evidence type="ECO:0000313" key="2">
    <source>
        <dbReference type="Proteomes" id="UP000094769"/>
    </source>
</evidence>
<organism evidence="1 2">
    <name type="scientific">Candidatus Thiodiazotropha endolucinida</name>
    <dbReference type="NCBI Taxonomy" id="1655433"/>
    <lineage>
        <taxon>Bacteria</taxon>
        <taxon>Pseudomonadati</taxon>
        <taxon>Pseudomonadota</taxon>
        <taxon>Gammaproteobacteria</taxon>
        <taxon>Chromatiales</taxon>
        <taxon>Sedimenticolaceae</taxon>
        <taxon>Candidatus Thiodiazotropha</taxon>
    </lineage>
</organism>
<proteinExistence type="predicted"/>
<protein>
    <submittedName>
        <fullName evidence="1">Alpha/beta hydrolase family protein</fullName>
    </submittedName>
</protein>
<dbReference type="RefSeq" id="WP_083220945.1">
    <property type="nucleotide sequence ID" value="NZ_MARB01000039.1"/>
</dbReference>